<sequence>MGFLGGLVSCPIPFAASTLGTGETVSDEVDDAPDCCDSHVVKSGLVQMKRQGVFTGWTWNTRWAVLQGPMLSFYESEHSSAQRTAIRLRDIKNVERVDSTPYCLLLETDKHRYLVSLKNDDELYAWKDDLYLRTAKGGNSSSPYNFVHKIHVDVDPVTGAYKGIPSSSVKSSTDEEDGAAAFIDALRVRVNGVERTGGGTHVHMPGRGAVG</sequence>
<dbReference type="Gene3D" id="3.90.810.10">
    <property type="entry name" value="CRIB domain"/>
    <property type="match status" value="1"/>
</dbReference>
<dbReference type="Pfam" id="PF00786">
    <property type="entry name" value="PBD"/>
    <property type="match status" value="1"/>
</dbReference>
<dbReference type="SMART" id="SM00233">
    <property type="entry name" value="PH"/>
    <property type="match status" value="1"/>
</dbReference>
<organism evidence="2 3">
    <name type="scientific">Amanita thiersii Skay4041</name>
    <dbReference type="NCBI Taxonomy" id="703135"/>
    <lineage>
        <taxon>Eukaryota</taxon>
        <taxon>Fungi</taxon>
        <taxon>Dikarya</taxon>
        <taxon>Basidiomycota</taxon>
        <taxon>Agaricomycotina</taxon>
        <taxon>Agaricomycetes</taxon>
        <taxon>Agaricomycetidae</taxon>
        <taxon>Agaricales</taxon>
        <taxon>Pluteineae</taxon>
        <taxon>Amanitaceae</taxon>
        <taxon>Amanita</taxon>
    </lineage>
</organism>
<keyword evidence="3" id="KW-1185">Reference proteome</keyword>
<dbReference type="OrthoDB" id="248923at2759"/>
<evidence type="ECO:0000259" key="1">
    <source>
        <dbReference type="PROSITE" id="PS50003"/>
    </source>
</evidence>
<dbReference type="AlphaFoldDB" id="A0A2A9NLI6"/>
<dbReference type="SUPFAM" id="SSF50729">
    <property type="entry name" value="PH domain-like"/>
    <property type="match status" value="1"/>
</dbReference>
<evidence type="ECO:0000313" key="2">
    <source>
        <dbReference type="EMBL" id="PFH50194.1"/>
    </source>
</evidence>
<dbReference type="Proteomes" id="UP000242287">
    <property type="component" value="Unassembled WGS sequence"/>
</dbReference>
<dbReference type="InterPro" id="IPR001849">
    <property type="entry name" value="PH_domain"/>
</dbReference>
<accession>A0A2A9NLI6</accession>
<feature type="domain" description="PH" evidence="1">
    <location>
        <begin position="39"/>
        <end position="135"/>
    </location>
</feature>
<dbReference type="InterPro" id="IPR011993">
    <property type="entry name" value="PH-like_dom_sf"/>
</dbReference>
<gene>
    <name evidence="2" type="ORF">AMATHDRAFT_61524</name>
</gene>
<name>A0A2A9NLI6_9AGAR</name>
<dbReference type="InterPro" id="IPR000095">
    <property type="entry name" value="CRIB_dom"/>
</dbReference>
<dbReference type="InterPro" id="IPR036936">
    <property type="entry name" value="CRIB_dom_sf"/>
</dbReference>
<dbReference type="Pfam" id="PF00169">
    <property type="entry name" value="PH"/>
    <property type="match status" value="1"/>
</dbReference>
<dbReference type="EMBL" id="KZ302009">
    <property type="protein sequence ID" value="PFH50194.1"/>
    <property type="molecule type" value="Genomic_DNA"/>
</dbReference>
<protein>
    <recommendedName>
        <fullName evidence="1">PH domain-containing protein</fullName>
    </recommendedName>
</protein>
<reference evidence="2 3" key="1">
    <citation type="submission" date="2014-02" db="EMBL/GenBank/DDBJ databases">
        <title>Transposable element dynamics among asymbiotic and ectomycorrhizal Amanita fungi.</title>
        <authorList>
            <consortium name="DOE Joint Genome Institute"/>
            <person name="Hess J."/>
            <person name="Skrede I."/>
            <person name="Wolfe B."/>
            <person name="LaButti K."/>
            <person name="Ohm R.A."/>
            <person name="Grigoriev I.V."/>
            <person name="Pringle A."/>
        </authorList>
    </citation>
    <scope>NUCLEOTIDE SEQUENCE [LARGE SCALE GENOMIC DNA]</scope>
    <source>
        <strain evidence="2 3">SKay4041</strain>
    </source>
</reference>
<proteinExistence type="predicted"/>
<dbReference type="STRING" id="703135.A0A2A9NLI6"/>
<evidence type="ECO:0000313" key="3">
    <source>
        <dbReference type="Proteomes" id="UP000242287"/>
    </source>
</evidence>
<dbReference type="Gene3D" id="2.30.29.30">
    <property type="entry name" value="Pleckstrin-homology domain (PH domain)/Phosphotyrosine-binding domain (PTB)"/>
    <property type="match status" value="1"/>
</dbReference>
<dbReference type="PROSITE" id="PS50003">
    <property type="entry name" value="PH_DOMAIN"/>
    <property type="match status" value="1"/>
</dbReference>